<feature type="signal peptide" evidence="1">
    <location>
        <begin position="1"/>
        <end position="18"/>
    </location>
</feature>
<keyword evidence="1" id="KW-0732">Signal</keyword>
<gene>
    <name evidence="2" type="ORF">DL89DRAFT_136487</name>
</gene>
<protein>
    <recommendedName>
        <fullName evidence="4">F-box domain-containing protein</fullName>
    </recommendedName>
</protein>
<name>A0A1Y1WAN5_9FUNG</name>
<proteinExistence type="predicted"/>
<sequence length="589" mass="68175">MHWLLIFCRYMMLCLIVGDKYMLIDYDAAVSDQRIQTKRHSHNKVTHLLTVHVLSAGCFFDSDFAINSILMSMAGRNTVNLVGSDILSYILRMATETGSDMMHGIQRHRRIAELACTCRMWSMILLPRIARSLVVEHLGQGKWMTNIGFFRYWKCSTWARNLTLAGVIDGNALSTMQTMLQRQEFQLFDWRRVREIRFETRDLSRSLLHRRNHSYYDVCAYLCQLLPNLATLDYVGWHLHPRLFECEMRYWFSRLLVLGDGVFHIDRYLQLHRLASLASHVTHIVVEGSWLDEVGNSAALLASQFRHIRIYNIIGEISWRAFAGTGQSQAVEFTNLEGLELYGFYSTDHKVSVVDAGLALRFPRLQTLDISQSCRLYSDLYSMFHDFAPATLRVWERAADFQRINPRIMRAAKTLNLQIGAKMVPRDLHIADLASIDAHLRGHRFMAYLQSSNLRHLTLGVLSCHYTFVEELLGRLPCLWYLRVECSCDIVSERESGDDYEPVEPLELSSRIGVLPCLQEFIFRKYHIWTPCDYEWIRQLVLCSPSLLKLSIPGTPARDLSDICMSISRSVEVLDSGELYIGDSMYEFF</sequence>
<keyword evidence="3" id="KW-1185">Reference proteome</keyword>
<evidence type="ECO:0000313" key="3">
    <source>
        <dbReference type="Proteomes" id="UP000193922"/>
    </source>
</evidence>
<dbReference type="Proteomes" id="UP000193922">
    <property type="component" value="Unassembled WGS sequence"/>
</dbReference>
<comment type="caution">
    <text evidence="2">The sequence shown here is derived from an EMBL/GenBank/DDBJ whole genome shotgun (WGS) entry which is preliminary data.</text>
</comment>
<feature type="chain" id="PRO_5012192192" description="F-box domain-containing protein" evidence="1">
    <location>
        <begin position="19"/>
        <end position="589"/>
    </location>
</feature>
<accession>A0A1Y1WAN5</accession>
<dbReference type="GeneID" id="63800027"/>
<dbReference type="EMBL" id="MCFD01000005">
    <property type="protein sequence ID" value="ORX70607.1"/>
    <property type="molecule type" value="Genomic_DNA"/>
</dbReference>
<evidence type="ECO:0008006" key="4">
    <source>
        <dbReference type="Google" id="ProtNLM"/>
    </source>
</evidence>
<evidence type="ECO:0000256" key="1">
    <source>
        <dbReference type="SAM" id="SignalP"/>
    </source>
</evidence>
<dbReference type="SUPFAM" id="SSF52047">
    <property type="entry name" value="RNI-like"/>
    <property type="match status" value="1"/>
</dbReference>
<evidence type="ECO:0000313" key="2">
    <source>
        <dbReference type="EMBL" id="ORX70607.1"/>
    </source>
</evidence>
<organism evidence="2 3">
    <name type="scientific">Linderina pennispora</name>
    <dbReference type="NCBI Taxonomy" id="61395"/>
    <lineage>
        <taxon>Eukaryota</taxon>
        <taxon>Fungi</taxon>
        <taxon>Fungi incertae sedis</taxon>
        <taxon>Zoopagomycota</taxon>
        <taxon>Kickxellomycotina</taxon>
        <taxon>Kickxellomycetes</taxon>
        <taxon>Kickxellales</taxon>
        <taxon>Kickxellaceae</taxon>
        <taxon>Linderina</taxon>
    </lineage>
</organism>
<dbReference type="RefSeq" id="XP_040744186.1">
    <property type="nucleotide sequence ID" value="XM_040883379.1"/>
</dbReference>
<dbReference type="AlphaFoldDB" id="A0A1Y1WAN5"/>
<reference evidence="2 3" key="1">
    <citation type="submission" date="2016-07" db="EMBL/GenBank/DDBJ databases">
        <title>Pervasive Adenine N6-methylation of Active Genes in Fungi.</title>
        <authorList>
            <consortium name="DOE Joint Genome Institute"/>
            <person name="Mondo S.J."/>
            <person name="Dannebaum R.O."/>
            <person name="Kuo R.C."/>
            <person name="Labutti K."/>
            <person name="Haridas S."/>
            <person name="Kuo A."/>
            <person name="Salamov A."/>
            <person name="Ahrendt S.R."/>
            <person name="Lipzen A."/>
            <person name="Sullivan W."/>
            <person name="Andreopoulos W.B."/>
            <person name="Clum A."/>
            <person name="Lindquist E."/>
            <person name="Daum C."/>
            <person name="Ramamoorthy G.K."/>
            <person name="Gryganskyi A."/>
            <person name="Culley D."/>
            <person name="Magnuson J.K."/>
            <person name="James T.Y."/>
            <person name="O'Malley M.A."/>
            <person name="Stajich J.E."/>
            <person name="Spatafora J.W."/>
            <person name="Visel A."/>
            <person name="Grigoriev I.V."/>
        </authorList>
    </citation>
    <scope>NUCLEOTIDE SEQUENCE [LARGE SCALE GENOMIC DNA]</scope>
    <source>
        <strain evidence="2 3">ATCC 12442</strain>
    </source>
</reference>